<proteinExistence type="predicted"/>
<keyword evidence="1" id="KW-0238">DNA-binding</keyword>
<dbReference type="AlphaFoldDB" id="A0AAD7CQI8"/>
<reference evidence="2" key="1">
    <citation type="submission" date="2023-03" db="EMBL/GenBank/DDBJ databases">
        <title>Massive genome expansion in bonnet fungi (Mycena s.s.) driven by repeated elements and novel gene families across ecological guilds.</title>
        <authorList>
            <consortium name="Lawrence Berkeley National Laboratory"/>
            <person name="Harder C.B."/>
            <person name="Miyauchi S."/>
            <person name="Viragh M."/>
            <person name="Kuo A."/>
            <person name="Thoen E."/>
            <person name="Andreopoulos B."/>
            <person name="Lu D."/>
            <person name="Skrede I."/>
            <person name="Drula E."/>
            <person name="Henrissat B."/>
            <person name="Morin E."/>
            <person name="Kohler A."/>
            <person name="Barry K."/>
            <person name="LaButti K."/>
            <person name="Morin E."/>
            <person name="Salamov A."/>
            <person name="Lipzen A."/>
            <person name="Mereny Z."/>
            <person name="Hegedus B."/>
            <person name="Baldrian P."/>
            <person name="Stursova M."/>
            <person name="Weitz H."/>
            <person name="Taylor A."/>
            <person name="Grigoriev I.V."/>
            <person name="Nagy L.G."/>
            <person name="Martin F."/>
            <person name="Kauserud H."/>
        </authorList>
    </citation>
    <scope>NUCLEOTIDE SEQUENCE</scope>
    <source>
        <strain evidence="2">CBHHK067</strain>
    </source>
</reference>
<protein>
    <recommendedName>
        <fullName evidence="4">Core-binding (CB) domain-containing protein</fullName>
    </recommendedName>
</protein>
<name>A0AAD7CQI8_MYCRO</name>
<comment type="caution">
    <text evidence="2">The sequence shown here is derived from an EMBL/GenBank/DDBJ whole genome shotgun (WGS) entry which is preliminary data.</text>
</comment>
<sequence>MSVHPARLYVDNALKRRQMRAANKPYSMFTVGPTHCAQKPSNISREAEAKIQHAIQHAWTESTLWKYGNGLDAFLHFCCREGITRDQCLPANEFLLCAFAASRVREIAGGTARGAIAAVKAWHVVHGEQWQGGLQLRYTL</sequence>
<dbReference type="Gene3D" id="1.10.150.130">
    <property type="match status" value="1"/>
</dbReference>
<evidence type="ECO:0000313" key="2">
    <source>
        <dbReference type="EMBL" id="KAJ7658112.1"/>
    </source>
</evidence>
<dbReference type="Proteomes" id="UP001221757">
    <property type="component" value="Unassembled WGS sequence"/>
</dbReference>
<gene>
    <name evidence="2" type="ORF">B0H17DRAFT_1213270</name>
</gene>
<organism evidence="2 3">
    <name type="scientific">Mycena rosella</name>
    <name type="common">Pink bonnet</name>
    <name type="synonym">Agaricus rosellus</name>
    <dbReference type="NCBI Taxonomy" id="1033263"/>
    <lineage>
        <taxon>Eukaryota</taxon>
        <taxon>Fungi</taxon>
        <taxon>Dikarya</taxon>
        <taxon>Basidiomycota</taxon>
        <taxon>Agaricomycotina</taxon>
        <taxon>Agaricomycetes</taxon>
        <taxon>Agaricomycetidae</taxon>
        <taxon>Agaricales</taxon>
        <taxon>Marasmiineae</taxon>
        <taxon>Mycenaceae</taxon>
        <taxon>Mycena</taxon>
    </lineage>
</organism>
<evidence type="ECO:0008006" key="4">
    <source>
        <dbReference type="Google" id="ProtNLM"/>
    </source>
</evidence>
<dbReference type="GO" id="GO:0003677">
    <property type="term" value="F:DNA binding"/>
    <property type="evidence" value="ECO:0007669"/>
    <property type="project" value="UniProtKB-KW"/>
</dbReference>
<keyword evidence="3" id="KW-1185">Reference proteome</keyword>
<dbReference type="SUPFAM" id="SSF47823">
    <property type="entry name" value="lambda integrase-like, N-terminal domain"/>
    <property type="match status" value="1"/>
</dbReference>
<evidence type="ECO:0000313" key="3">
    <source>
        <dbReference type="Proteomes" id="UP001221757"/>
    </source>
</evidence>
<accession>A0AAD7CQI8</accession>
<dbReference type="EMBL" id="JARKIE010000282">
    <property type="protein sequence ID" value="KAJ7658112.1"/>
    <property type="molecule type" value="Genomic_DNA"/>
</dbReference>
<dbReference type="InterPro" id="IPR010998">
    <property type="entry name" value="Integrase_recombinase_N"/>
</dbReference>
<evidence type="ECO:0000256" key="1">
    <source>
        <dbReference type="ARBA" id="ARBA00023125"/>
    </source>
</evidence>